<dbReference type="InterPro" id="IPR002104">
    <property type="entry name" value="Integrase_catalytic"/>
</dbReference>
<dbReference type="InterPro" id="IPR023009">
    <property type="entry name" value="Tyrosine_recombinase_XerC/XerD"/>
</dbReference>
<proteinExistence type="inferred from homology"/>
<comment type="subunit">
    <text evidence="9">Forms a cyclic heterotetrameric complex composed of two molecules of XerC and two molecules of XerD.</text>
</comment>
<dbReference type="Pfam" id="PF00589">
    <property type="entry name" value="Phage_integrase"/>
    <property type="match status" value="1"/>
</dbReference>
<evidence type="ECO:0000256" key="4">
    <source>
        <dbReference type="ARBA" id="ARBA00022829"/>
    </source>
</evidence>
<dbReference type="AlphaFoldDB" id="A0A2K8L779"/>
<feature type="active site" evidence="9">
    <location>
        <position position="241"/>
    </location>
</feature>
<dbReference type="Gene3D" id="1.10.150.130">
    <property type="match status" value="1"/>
</dbReference>
<evidence type="ECO:0000256" key="6">
    <source>
        <dbReference type="ARBA" id="ARBA00023125"/>
    </source>
</evidence>
<evidence type="ECO:0000259" key="11">
    <source>
        <dbReference type="PROSITE" id="PS51900"/>
    </source>
</evidence>
<evidence type="ECO:0000256" key="5">
    <source>
        <dbReference type="ARBA" id="ARBA00022908"/>
    </source>
</evidence>
<dbReference type="KEGG" id="maes:Ga0123461_2405"/>
<evidence type="ECO:0000256" key="9">
    <source>
        <dbReference type="HAMAP-Rule" id="MF_01808"/>
    </source>
</evidence>
<dbReference type="GO" id="GO:0003677">
    <property type="term" value="F:DNA binding"/>
    <property type="evidence" value="ECO:0007669"/>
    <property type="project" value="UniProtKB-UniRule"/>
</dbReference>
<keyword evidence="7 9" id="KW-0233">DNA recombination</keyword>
<dbReference type="GO" id="GO:0005737">
    <property type="term" value="C:cytoplasm"/>
    <property type="evidence" value="ECO:0007669"/>
    <property type="project" value="UniProtKB-SubCell"/>
</dbReference>
<evidence type="ECO:0000256" key="7">
    <source>
        <dbReference type="ARBA" id="ARBA00023172"/>
    </source>
</evidence>
<name>A0A2K8L779_MARES</name>
<protein>
    <recommendedName>
        <fullName evidence="9">Tyrosine recombinase XerC</fullName>
    </recommendedName>
</protein>
<dbReference type="InterPro" id="IPR004107">
    <property type="entry name" value="Integrase_SAM-like_N"/>
</dbReference>
<dbReference type="CDD" id="cd00798">
    <property type="entry name" value="INT_XerDC_C"/>
    <property type="match status" value="1"/>
</dbReference>
<dbReference type="Proteomes" id="UP000231701">
    <property type="component" value="Chromosome"/>
</dbReference>
<accession>A0A2K8L779</accession>
<evidence type="ECO:0000256" key="8">
    <source>
        <dbReference type="ARBA" id="ARBA00023306"/>
    </source>
</evidence>
<feature type="active site" evidence="9">
    <location>
        <position position="150"/>
    </location>
</feature>
<keyword evidence="2 9" id="KW-0963">Cytoplasm</keyword>
<dbReference type="EMBL" id="CP018799">
    <property type="protein sequence ID" value="ATX80804.1"/>
    <property type="molecule type" value="Genomic_DNA"/>
</dbReference>
<keyword evidence="3 9" id="KW-0132">Cell division</keyword>
<dbReference type="HAMAP" id="MF_01808">
    <property type="entry name" value="Recomb_XerC_XerD"/>
    <property type="match status" value="1"/>
</dbReference>
<gene>
    <name evidence="9" type="primary">xerC</name>
    <name evidence="12" type="ORF">Ga0123461_2405</name>
</gene>
<feature type="active site" evidence="9">
    <location>
        <position position="244"/>
    </location>
</feature>
<evidence type="ECO:0000256" key="1">
    <source>
        <dbReference type="ARBA" id="ARBA00004496"/>
    </source>
</evidence>
<dbReference type="PROSITE" id="PS51900">
    <property type="entry name" value="CB"/>
    <property type="match status" value="1"/>
</dbReference>
<comment type="function">
    <text evidence="9">Site-specific tyrosine recombinase, which acts by catalyzing the cutting and rejoining of the recombining DNA molecules. The XerC-XerD complex is essential to convert dimers of the bacterial chromosome into monomers to permit their segregation at cell division. It also contributes to the segregational stability of plasmids.</text>
</comment>
<organism evidence="12 13">
    <name type="scientific">Mariprofundus aestuarium</name>
    <dbReference type="NCBI Taxonomy" id="1921086"/>
    <lineage>
        <taxon>Bacteria</taxon>
        <taxon>Pseudomonadati</taxon>
        <taxon>Pseudomonadota</taxon>
        <taxon>Candidatius Mariprofundia</taxon>
        <taxon>Mariprofundales</taxon>
        <taxon>Mariprofundaceae</taxon>
        <taxon>Mariprofundus</taxon>
    </lineage>
</organism>
<keyword evidence="13" id="KW-1185">Reference proteome</keyword>
<comment type="subcellular location">
    <subcellularLocation>
        <location evidence="1 9">Cytoplasm</location>
    </subcellularLocation>
</comment>
<evidence type="ECO:0000313" key="12">
    <source>
        <dbReference type="EMBL" id="ATX80804.1"/>
    </source>
</evidence>
<feature type="domain" description="Core-binding (CB)" evidence="11">
    <location>
        <begin position="8"/>
        <end position="91"/>
    </location>
</feature>
<dbReference type="InterPro" id="IPR010998">
    <property type="entry name" value="Integrase_recombinase_N"/>
</dbReference>
<keyword evidence="4 9" id="KW-0159">Chromosome partition</keyword>
<dbReference type="RefSeq" id="WP_232710215.1">
    <property type="nucleotide sequence ID" value="NZ_CP018799.1"/>
</dbReference>
<feature type="active site" evidence="9">
    <location>
        <position position="174"/>
    </location>
</feature>
<dbReference type="GO" id="GO:0006313">
    <property type="term" value="P:DNA transposition"/>
    <property type="evidence" value="ECO:0007669"/>
    <property type="project" value="UniProtKB-UniRule"/>
</dbReference>
<dbReference type="PROSITE" id="PS51898">
    <property type="entry name" value="TYR_RECOMBINASE"/>
    <property type="match status" value="1"/>
</dbReference>
<dbReference type="PANTHER" id="PTHR30349:SF77">
    <property type="entry name" value="TYROSINE RECOMBINASE XERC"/>
    <property type="match status" value="1"/>
</dbReference>
<reference evidence="12 13" key="1">
    <citation type="submission" date="2016-12" db="EMBL/GenBank/DDBJ databases">
        <title>Isolation and genomic insights into novel planktonic Zetaproteobacteria from stratified waters of the Chesapeake Bay.</title>
        <authorList>
            <person name="McAllister S.M."/>
            <person name="Kato S."/>
            <person name="Chan C.S."/>
            <person name="Chiu B.K."/>
            <person name="Field E.K."/>
        </authorList>
    </citation>
    <scope>NUCLEOTIDE SEQUENCE [LARGE SCALE GENOMIC DNA]</scope>
    <source>
        <strain evidence="12 13">CP-5</strain>
    </source>
</reference>
<dbReference type="GO" id="GO:0051301">
    <property type="term" value="P:cell division"/>
    <property type="evidence" value="ECO:0007669"/>
    <property type="project" value="UniProtKB-KW"/>
</dbReference>
<feature type="domain" description="Tyr recombinase" evidence="10">
    <location>
        <begin position="112"/>
        <end position="289"/>
    </location>
</feature>
<evidence type="ECO:0000313" key="13">
    <source>
        <dbReference type="Proteomes" id="UP000231701"/>
    </source>
</evidence>
<dbReference type="InterPro" id="IPR050090">
    <property type="entry name" value="Tyrosine_recombinase_XerCD"/>
</dbReference>
<dbReference type="GO" id="GO:0009037">
    <property type="term" value="F:tyrosine-based site-specific recombinase activity"/>
    <property type="evidence" value="ECO:0007669"/>
    <property type="project" value="UniProtKB-UniRule"/>
</dbReference>
<feature type="active site" description="O-(3'-phospho-DNA)-tyrosine intermediate" evidence="9">
    <location>
        <position position="276"/>
    </location>
</feature>
<dbReference type="InterPro" id="IPR013762">
    <property type="entry name" value="Integrase-like_cat_sf"/>
</dbReference>
<keyword evidence="8 9" id="KW-0131">Cell cycle</keyword>
<dbReference type="Pfam" id="PF02899">
    <property type="entry name" value="Phage_int_SAM_1"/>
    <property type="match status" value="1"/>
</dbReference>
<sequence>MKTAATDLGLGEAVGRFLHELADVRLASEHTVAAYRRDLARFVEFCGDKPLQQVTRLQVQDWLVSCHASGLAASTLARRLSALSSFFDAAVQAHWCSANVAAGVRPPRQSKRLPRTMPPEQTAALMNSTDRASELRDMALVAVMYGCGLRVSEVVGLDLHDIDLQQFELRVFGKGRKERIVPLPQGAVHCLQAYLAERVSAMEEKAVFLNRFGKRLTARSVQRMLKERALENGADVSVTPHRLRHSFATHLLAGGVDLRAIQELLGHASLATTERYTHLDIAKLTEVYDKTHPRAKKKSG</sequence>
<evidence type="ECO:0000259" key="10">
    <source>
        <dbReference type="PROSITE" id="PS51898"/>
    </source>
</evidence>
<dbReference type="PANTHER" id="PTHR30349">
    <property type="entry name" value="PHAGE INTEGRASE-RELATED"/>
    <property type="match status" value="1"/>
</dbReference>
<comment type="similarity">
    <text evidence="9">Belongs to the 'phage' integrase family. XerC subfamily.</text>
</comment>
<dbReference type="InterPro" id="IPR011010">
    <property type="entry name" value="DNA_brk_join_enz"/>
</dbReference>
<feature type="active site" evidence="9">
    <location>
        <position position="267"/>
    </location>
</feature>
<dbReference type="GO" id="GO:0007059">
    <property type="term" value="P:chromosome segregation"/>
    <property type="evidence" value="ECO:0007669"/>
    <property type="project" value="UniProtKB-UniRule"/>
</dbReference>
<keyword evidence="6 9" id="KW-0238">DNA-binding</keyword>
<dbReference type="Gene3D" id="1.10.443.10">
    <property type="entry name" value="Intergrase catalytic core"/>
    <property type="match status" value="1"/>
</dbReference>
<dbReference type="SUPFAM" id="SSF56349">
    <property type="entry name" value="DNA breaking-rejoining enzymes"/>
    <property type="match status" value="1"/>
</dbReference>
<evidence type="ECO:0000256" key="2">
    <source>
        <dbReference type="ARBA" id="ARBA00022490"/>
    </source>
</evidence>
<evidence type="ECO:0000256" key="3">
    <source>
        <dbReference type="ARBA" id="ARBA00022618"/>
    </source>
</evidence>
<dbReference type="InterPro" id="IPR044068">
    <property type="entry name" value="CB"/>
</dbReference>
<keyword evidence="5 9" id="KW-0229">DNA integration</keyword>